<organism evidence="3 4">
    <name type="scientific">Microtetraspora glauca</name>
    <dbReference type="NCBI Taxonomy" id="1996"/>
    <lineage>
        <taxon>Bacteria</taxon>
        <taxon>Bacillati</taxon>
        <taxon>Actinomycetota</taxon>
        <taxon>Actinomycetes</taxon>
        <taxon>Streptosporangiales</taxon>
        <taxon>Streptosporangiaceae</taxon>
        <taxon>Microtetraspora</taxon>
    </lineage>
</organism>
<reference evidence="3 4" key="1">
    <citation type="submission" date="2024-06" db="EMBL/GenBank/DDBJ databases">
        <title>The Natural Products Discovery Center: Release of the First 8490 Sequenced Strains for Exploring Actinobacteria Biosynthetic Diversity.</title>
        <authorList>
            <person name="Kalkreuter E."/>
            <person name="Kautsar S.A."/>
            <person name="Yang D."/>
            <person name="Bader C.D."/>
            <person name="Teijaro C.N."/>
            <person name="Fluegel L."/>
            <person name="Davis C.M."/>
            <person name="Simpson J.R."/>
            <person name="Lauterbach L."/>
            <person name="Steele A.D."/>
            <person name="Gui C."/>
            <person name="Meng S."/>
            <person name="Li G."/>
            <person name="Viehrig K."/>
            <person name="Ye F."/>
            <person name="Su P."/>
            <person name="Kiefer A.F."/>
            <person name="Nichols A."/>
            <person name="Cepeda A.J."/>
            <person name="Yan W."/>
            <person name="Fan B."/>
            <person name="Jiang Y."/>
            <person name="Adhikari A."/>
            <person name="Zheng C.-J."/>
            <person name="Schuster L."/>
            <person name="Cowan T.M."/>
            <person name="Smanski M.J."/>
            <person name="Chevrette M.G."/>
            <person name="De Carvalho L.P.S."/>
            <person name="Shen B."/>
        </authorList>
    </citation>
    <scope>NUCLEOTIDE SEQUENCE [LARGE SCALE GENOMIC DNA]</scope>
    <source>
        <strain evidence="3 4">NPDC050100</strain>
    </source>
</reference>
<name>A0ABV3G773_MICGL</name>
<feature type="domain" description="NTF2-like N-terminal transpeptidase" evidence="2">
    <location>
        <begin position="40"/>
        <end position="148"/>
    </location>
</feature>
<dbReference type="Gene3D" id="3.40.710.10">
    <property type="entry name" value="DD-peptidase/beta-lactamase superfamily"/>
    <property type="match status" value="1"/>
</dbReference>
<dbReference type="InterPro" id="IPR012338">
    <property type="entry name" value="Beta-lactam/transpept-like"/>
</dbReference>
<dbReference type="PANTHER" id="PTHR30627">
    <property type="entry name" value="PEPTIDOGLYCAN D,D-TRANSPEPTIDASE"/>
    <property type="match status" value="1"/>
</dbReference>
<proteinExistence type="predicted"/>
<dbReference type="Pfam" id="PF00905">
    <property type="entry name" value="Transpeptidase"/>
    <property type="match status" value="1"/>
</dbReference>
<dbReference type="InterPro" id="IPR050515">
    <property type="entry name" value="Beta-lactam/transpept"/>
</dbReference>
<comment type="caution">
    <text evidence="3">The sequence shown here is derived from an EMBL/GenBank/DDBJ whole genome shotgun (WGS) entry which is preliminary data.</text>
</comment>
<protein>
    <submittedName>
        <fullName evidence="3">Penicillin-binding transpeptidase domain-containing protein</fullName>
    </submittedName>
</protein>
<dbReference type="PANTHER" id="PTHR30627:SF24">
    <property type="entry name" value="PENICILLIN-BINDING PROTEIN 4B"/>
    <property type="match status" value="1"/>
</dbReference>
<dbReference type="SUPFAM" id="SSF56601">
    <property type="entry name" value="beta-lactamase/transpeptidase-like"/>
    <property type="match status" value="1"/>
</dbReference>
<evidence type="ECO:0000313" key="3">
    <source>
        <dbReference type="EMBL" id="MEV0967442.1"/>
    </source>
</evidence>
<evidence type="ECO:0000313" key="4">
    <source>
        <dbReference type="Proteomes" id="UP001551675"/>
    </source>
</evidence>
<dbReference type="EMBL" id="JBFALK010000001">
    <property type="protein sequence ID" value="MEV0967442.1"/>
    <property type="molecule type" value="Genomic_DNA"/>
</dbReference>
<evidence type="ECO:0000259" key="1">
    <source>
        <dbReference type="Pfam" id="PF00905"/>
    </source>
</evidence>
<keyword evidence="4" id="KW-1185">Reference proteome</keyword>
<evidence type="ECO:0000259" key="2">
    <source>
        <dbReference type="Pfam" id="PF05223"/>
    </source>
</evidence>
<dbReference type="InterPro" id="IPR001460">
    <property type="entry name" value="PCN-bd_Tpept"/>
</dbReference>
<dbReference type="Proteomes" id="UP001551675">
    <property type="component" value="Unassembled WGS sequence"/>
</dbReference>
<gene>
    <name evidence="3" type="ORF">AB0I59_02305</name>
</gene>
<dbReference type="Pfam" id="PF05223">
    <property type="entry name" value="MecA_N"/>
    <property type="match status" value="1"/>
</dbReference>
<dbReference type="RefSeq" id="WP_358129193.1">
    <property type="nucleotide sequence ID" value="NZ_JBFALK010000001.1"/>
</dbReference>
<accession>A0ABV3G773</accession>
<sequence length="526" mass="54539">MPEISYHAKRRRRWPLVAAAVLVPVVAAGGTIWALRTQGSPAETAADFLSAWSRSDYAAMRALTADPPADFQRVYDRFRGDLKVTSARFTPEGKAGESGGAVRTVRFRAALDAAVDFSYDGELRLVERDRAWRVAWTPAAVHPRLGDGARFRVTTAKPEQAPVTAADGTRIDTETAPGSVQQLVDALKEQYRSRLTGTASTRVELVGADGGADTIATTEKSAGKALTTTIDLGVHQAGAQALEGVSKPASLVALRPSTGEILAVVNKPGGFNRALLGTYPPGSTFKVVTASALVADGMSAAQTVKCPAEQTIGGFTFHNSHHEEFGALPLRDAFAHSCNTTFGDLAVNRLGGARMSAVASSFGFGQPIQPGVPAVRAQFPAPEGDTDLASAAIGQGRVLASPLNMAAVAAAIADGTWRPPRLVPAGLVPPDGSTPKKLEPGVVAALRRLMPAVVTEGTARGVAFPAGTAGKTGTAEYGSGEEPPTHSWFIGYRGDLAFAVIVEGAGMGAAVAAPVAARFLTGLTAR</sequence>
<dbReference type="InterPro" id="IPR007887">
    <property type="entry name" value="MecA_N"/>
</dbReference>
<feature type="domain" description="Penicillin-binding protein transpeptidase" evidence="1">
    <location>
        <begin position="250"/>
        <end position="520"/>
    </location>
</feature>